<dbReference type="Gene3D" id="3.40.50.300">
    <property type="entry name" value="P-loop containing nucleotide triphosphate hydrolases"/>
    <property type="match status" value="2"/>
</dbReference>
<dbReference type="PANTHER" id="PTHR47396">
    <property type="entry name" value="TYPE I RESTRICTION ENZYME ECOKI R PROTEIN"/>
    <property type="match status" value="1"/>
</dbReference>
<proteinExistence type="predicted"/>
<dbReference type="InterPro" id="IPR007409">
    <property type="entry name" value="Restrct_endonuc_type1_HsdR_N"/>
</dbReference>
<evidence type="ECO:0000313" key="4">
    <source>
        <dbReference type="Proteomes" id="UP000236340"/>
    </source>
</evidence>
<dbReference type="GO" id="GO:0003677">
    <property type="term" value="F:DNA binding"/>
    <property type="evidence" value="ECO:0007669"/>
    <property type="project" value="UniProtKB-KW"/>
</dbReference>
<keyword evidence="3" id="KW-0540">Nuclease</keyword>
<dbReference type="SMART" id="SM00487">
    <property type="entry name" value="DEXDc"/>
    <property type="match status" value="1"/>
</dbReference>
<dbReference type="PANTHER" id="PTHR47396:SF1">
    <property type="entry name" value="ATP-DEPENDENT HELICASE IRC3-RELATED"/>
    <property type="match status" value="1"/>
</dbReference>
<name>A0A2K2H5K2_9BACT</name>
<dbReference type="PROSITE" id="PS51192">
    <property type="entry name" value="HELICASE_ATP_BIND_1"/>
    <property type="match status" value="1"/>
</dbReference>
<evidence type="ECO:0000259" key="2">
    <source>
        <dbReference type="PROSITE" id="PS51192"/>
    </source>
</evidence>
<reference evidence="3 4" key="1">
    <citation type="journal article" date="2018" name="Genome Announc.">
        <title>Genome Sequence of Geothermobacter sp. HR-1 Iron Reducer from the Loihi Seamount.</title>
        <authorList>
            <person name="Smith H."/>
            <person name="Abuyen K."/>
            <person name="Tremblay J."/>
            <person name="Savalia P."/>
            <person name="Perez-Rodriguez I."/>
            <person name="Emerson D."/>
            <person name="Tully B."/>
            <person name="Amend J."/>
        </authorList>
    </citation>
    <scope>NUCLEOTIDE SEQUENCE [LARGE SCALE GENOMIC DNA]</scope>
    <source>
        <strain evidence="3 4">HR-1</strain>
    </source>
</reference>
<dbReference type="CDD" id="cd18799">
    <property type="entry name" value="SF2_C_EcoAI-like"/>
    <property type="match status" value="1"/>
</dbReference>
<dbReference type="CDD" id="cd18032">
    <property type="entry name" value="DEXHc_RE_I_III_res"/>
    <property type="match status" value="1"/>
</dbReference>
<dbReference type="GO" id="GO:0005829">
    <property type="term" value="C:cytosol"/>
    <property type="evidence" value="ECO:0007669"/>
    <property type="project" value="TreeGrafter"/>
</dbReference>
<keyword evidence="1" id="KW-0175">Coiled coil</keyword>
<keyword evidence="3" id="KW-0378">Hydrolase</keyword>
<keyword evidence="3" id="KW-0255">Endonuclease</keyword>
<dbReference type="Pfam" id="PF00271">
    <property type="entry name" value="Helicase_C"/>
    <property type="match status" value="1"/>
</dbReference>
<dbReference type="EMBL" id="PPFX01000073">
    <property type="protein sequence ID" value="PNU18527.1"/>
    <property type="molecule type" value="Genomic_DNA"/>
</dbReference>
<dbReference type="InterPro" id="IPR014001">
    <property type="entry name" value="Helicase_ATP-bd"/>
</dbReference>
<feature type="domain" description="Helicase ATP-binding" evidence="2">
    <location>
        <begin position="371"/>
        <end position="522"/>
    </location>
</feature>
<dbReference type="InterPro" id="IPR001650">
    <property type="entry name" value="Helicase_C-like"/>
</dbReference>
<dbReference type="InterPro" id="IPR027417">
    <property type="entry name" value="P-loop_NTPase"/>
</dbReference>
<evidence type="ECO:0000313" key="3">
    <source>
        <dbReference type="EMBL" id="PNU18527.1"/>
    </source>
</evidence>
<dbReference type="GO" id="GO:0009035">
    <property type="term" value="F:type I site-specific deoxyribonuclease activity"/>
    <property type="evidence" value="ECO:0007669"/>
    <property type="project" value="UniProtKB-EC"/>
</dbReference>
<feature type="coiled-coil region" evidence="1">
    <location>
        <begin position="145"/>
        <end position="193"/>
    </location>
</feature>
<dbReference type="InterPro" id="IPR013670">
    <property type="entry name" value="EcoEI_R_C_dom"/>
</dbReference>
<dbReference type="OrthoDB" id="9804086at2"/>
<dbReference type="GO" id="GO:0009307">
    <property type="term" value="P:DNA restriction-modification system"/>
    <property type="evidence" value="ECO:0007669"/>
    <property type="project" value="UniProtKB-KW"/>
</dbReference>
<dbReference type="RefSeq" id="WP_103116942.1">
    <property type="nucleotide sequence ID" value="NZ_PPFX01000073.1"/>
</dbReference>
<dbReference type="GO" id="GO:0005524">
    <property type="term" value="F:ATP binding"/>
    <property type="evidence" value="ECO:0007669"/>
    <property type="project" value="UniProtKB-KW"/>
</dbReference>
<evidence type="ECO:0000256" key="1">
    <source>
        <dbReference type="SAM" id="Coils"/>
    </source>
</evidence>
<organism evidence="3 4">
    <name type="scientific">Geothermobacter hydrogeniphilus</name>
    <dbReference type="NCBI Taxonomy" id="1969733"/>
    <lineage>
        <taxon>Bacteria</taxon>
        <taxon>Pseudomonadati</taxon>
        <taxon>Thermodesulfobacteriota</taxon>
        <taxon>Desulfuromonadia</taxon>
        <taxon>Desulfuromonadales</taxon>
        <taxon>Geothermobacteraceae</taxon>
        <taxon>Geothermobacter</taxon>
    </lineage>
</organism>
<dbReference type="Pfam" id="PF08463">
    <property type="entry name" value="EcoEI_R_C"/>
    <property type="match status" value="1"/>
</dbReference>
<accession>A0A2K2H5K2</accession>
<comment type="caution">
    <text evidence="3">The sequence shown here is derived from an EMBL/GenBank/DDBJ whole genome shotgun (WGS) entry which is preliminary data.</text>
</comment>
<dbReference type="Pfam" id="PF04313">
    <property type="entry name" value="HSDR_N"/>
    <property type="match status" value="1"/>
</dbReference>
<gene>
    <name evidence="3" type="ORF">C2E25_17205</name>
</gene>
<dbReference type="Gene3D" id="3.90.1570.30">
    <property type="match status" value="1"/>
</dbReference>
<dbReference type="REBASE" id="266379">
    <property type="entry name" value="GspHR1ORF17205P"/>
</dbReference>
<dbReference type="AlphaFoldDB" id="A0A2K2H5K2"/>
<sequence>MTSQNFEFLREGYSELADLGGFAETYLHSDPASAVAKMRLFAEQLVARIYQIHRLPRPYQANFLDLLNNGAFTSMVPQVILDKIHLLRKIGNKGVHGDPVSVSEAVSNLDECFDLARWFHVFIAQGDRDSLPVFRRIMAEPEDSKGKIKKEKKAALQKLKAQEERMQQLLAELEEQRAAVQVAEKRAEELAELLVSGQQVADALELDEEATRQRLIDVQLAEAGWKVGPKGASTAEVIQEEEVPYQPTDSGIGYADYVLREDNGKALAVIEAKRTSKNPEIGREQARLYADGIEKREGQRPVIFYTNGYQTWLWDDALNYPPRQVYGFYSRDSLQYLVQQRALRQSLSSRNPRSHITSRLYQIEAIKRICERFDQGYRKGLIVQATGTGKTRVAVALTDLLIQTGWVKRVLFLCDRRELRKQAKNAFDEFIDEPTTYVTARTARDRTQRVYFATYPAMQKIFTTFDVGFFDLIIADESHRSIYNRYRELFFHFDCLQVGLTATPVDFIARNTYALFGCEEKNPTAYYPLERAVEEGHLVPYEVYTHTTNFLRKGIKYSQLTEEQKRQLEEDGENPEDFDIDSRDVDRQIFNKETNRAILRNLMENGIREATGQHPGKSIIFARSHDHAVLLGKLFDEMYPQYGGAFCKVIDNYDPRAEQLIDDFKQTDGSKELTIAISVDMLDTGIDVPEVVNLVFAKPIRSKVKFWQMIGRGTRLCRDLFGPGKHKTKFRIFDHWGNFEYFEQNKPEAEPRPTKPLLQQIFEARLLLAETALAKAELDAFGIARELIAGDLAALPEKTIAVREKWKELARVSRPEVLDQFAPVTQVILRDEIAPLMQWVKLAGYVDAYQLDLLIAQLQVEKLRGSGRFDDLKDKLLDRVAKLQMHLNPVREKFDTIKRVKTPQFWDSADIAALEEVRRELRGIMHHREKETGPGRPEPKVIDISDGDIEFERRKTNIREVDMTVYKKQVEEALREHFDTSPTLQKIRNGQPVSEADLNSLASLILTQHPGIDITLLKEFYEEAQPLDFILRRIIGMEAEAVNRRFEHFVQKYPGLRANQVLFLNMLKNHISKHGAIELDRLYEPPFTHLASDGVDGIFNDEQQVDELLVILDTFKPEGVNTQA</sequence>
<dbReference type="SUPFAM" id="SSF52540">
    <property type="entry name" value="P-loop containing nucleoside triphosphate hydrolases"/>
    <property type="match status" value="2"/>
</dbReference>
<dbReference type="Pfam" id="PF04851">
    <property type="entry name" value="ResIII"/>
    <property type="match status" value="1"/>
</dbReference>
<dbReference type="InterPro" id="IPR006935">
    <property type="entry name" value="Helicase/UvrB_N"/>
</dbReference>
<protein>
    <submittedName>
        <fullName evidence="3">Restriction endonuclease subunit R</fullName>
    </submittedName>
</protein>
<dbReference type="Proteomes" id="UP000236340">
    <property type="component" value="Unassembled WGS sequence"/>
</dbReference>
<dbReference type="InterPro" id="IPR050742">
    <property type="entry name" value="Helicase_Restrict-Modif_Enz"/>
</dbReference>